<dbReference type="InterPro" id="IPR030456">
    <property type="entry name" value="TF_fork_head_CS_2"/>
</dbReference>
<dbReference type="InterPro" id="IPR050998">
    <property type="entry name" value="FOXP"/>
</dbReference>
<keyword evidence="6" id="KW-0805">Transcription regulation</keyword>
<dbReference type="InterPro" id="IPR001766">
    <property type="entry name" value="Fork_head_dom"/>
</dbReference>
<feature type="domain" description="Fork-head" evidence="12">
    <location>
        <begin position="643"/>
        <end position="737"/>
    </location>
</feature>
<feature type="compositionally biased region" description="Basic and acidic residues" evidence="11">
    <location>
        <begin position="831"/>
        <end position="840"/>
    </location>
</feature>
<keyword evidence="5" id="KW-0862">Zinc</keyword>
<dbReference type="CDD" id="cd20065">
    <property type="entry name" value="FH_FOXP2"/>
    <property type="match status" value="1"/>
</dbReference>
<feature type="compositionally biased region" description="Polar residues" evidence="11">
    <location>
        <begin position="73"/>
        <end position="88"/>
    </location>
</feature>
<evidence type="ECO:0000256" key="9">
    <source>
        <dbReference type="ARBA" id="ARBA00023242"/>
    </source>
</evidence>
<protein>
    <submittedName>
        <fullName evidence="13">FoxP</fullName>
    </submittedName>
</protein>
<organism evidence="13">
    <name type="scientific">Phallusia mammillata</name>
    <dbReference type="NCBI Taxonomy" id="59560"/>
    <lineage>
        <taxon>Eukaryota</taxon>
        <taxon>Metazoa</taxon>
        <taxon>Chordata</taxon>
        <taxon>Tunicata</taxon>
        <taxon>Ascidiacea</taxon>
        <taxon>Phlebobranchia</taxon>
        <taxon>Ascidiidae</taxon>
        <taxon>Phallusia</taxon>
    </lineage>
</organism>
<keyword evidence="2" id="KW-0678">Repressor</keyword>
<feature type="region of interest" description="Disordered" evidence="11">
    <location>
        <begin position="1"/>
        <end position="105"/>
    </location>
</feature>
<dbReference type="FunFam" id="1.10.10.10:FF:000010">
    <property type="entry name" value="Forkhead box P2 isoform B"/>
    <property type="match status" value="1"/>
</dbReference>
<dbReference type="InterPro" id="IPR047412">
    <property type="entry name" value="FH_FOXP1_P2"/>
</dbReference>
<dbReference type="InterPro" id="IPR036388">
    <property type="entry name" value="WH-like_DNA-bd_sf"/>
</dbReference>
<feature type="region of interest" description="Disordered" evidence="11">
    <location>
        <begin position="341"/>
        <end position="409"/>
    </location>
</feature>
<feature type="DNA-binding region" description="Fork-head" evidence="10">
    <location>
        <begin position="643"/>
        <end position="737"/>
    </location>
</feature>
<evidence type="ECO:0000256" key="4">
    <source>
        <dbReference type="ARBA" id="ARBA00022771"/>
    </source>
</evidence>
<feature type="region of interest" description="Disordered" evidence="11">
    <location>
        <begin position="821"/>
        <end position="843"/>
    </location>
</feature>
<dbReference type="Gene3D" id="1.20.5.340">
    <property type="match status" value="1"/>
</dbReference>
<dbReference type="AlphaFoldDB" id="A0A6F9DDQ9"/>
<feature type="region of interest" description="Disordered" evidence="11">
    <location>
        <begin position="135"/>
        <end position="161"/>
    </location>
</feature>
<keyword evidence="9 10" id="KW-0539">Nucleus</keyword>
<dbReference type="PRINTS" id="PR00053">
    <property type="entry name" value="FORKHEAD"/>
</dbReference>
<feature type="compositionally biased region" description="Low complexity" evidence="11">
    <location>
        <begin position="356"/>
        <end position="367"/>
    </location>
</feature>
<dbReference type="GO" id="GO:0001227">
    <property type="term" value="F:DNA-binding transcription repressor activity, RNA polymerase II-specific"/>
    <property type="evidence" value="ECO:0007669"/>
    <property type="project" value="TreeGrafter"/>
</dbReference>
<evidence type="ECO:0000256" key="1">
    <source>
        <dbReference type="ARBA" id="ARBA00004123"/>
    </source>
</evidence>
<dbReference type="GO" id="GO:0008270">
    <property type="term" value="F:zinc ion binding"/>
    <property type="evidence" value="ECO:0007669"/>
    <property type="project" value="UniProtKB-KW"/>
</dbReference>
<dbReference type="PANTHER" id="PTHR45796">
    <property type="entry name" value="FORKHEAD BOX P, ISOFORM C"/>
    <property type="match status" value="1"/>
</dbReference>
<evidence type="ECO:0000256" key="7">
    <source>
        <dbReference type="ARBA" id="ARBA00023125"/>
    </source>
</evidence>
<evidence type="ECO:0000256" key="11">
    <source>
        <dbReference type="SAM" id="MobiDB-lite"/>
    </source>
</evidence>
<feature type="compositionally biased region" description="Basic and acidic residues" evidence="11">
    <location>
        <begin position="922"/>
        <end position="936"/>
    </location>
</feature>
<keyword evidence="3" id="KW-0479">Metal-binding</keyword>
<evidence type="ECO:0000256" key="3">
    <source>
        <dbReference type="ARBA" id="ARBA00022723"/>
    </source>
</evidence>
<dbReference type="PROSITE" id="PS50039">
    <property type="entry name" value="FORK_HEAD_3"/>
    <property type="match status" value="1"/>
</dbReference>
<dbReference type="Pfam" id="PF00250">
    <property type="entry name" value="Forkhead"/>
    <property type="match status" value="1"/>
</dbReference>
<keyword evidence="4" id="KW-0863">Zinc-finger</keyword>
<dbReference type="InterPro" id="IPR036390">
    <property type="entry name" value="WH_DNA-bd_sf"/>
</dbReference>
<sequence length="965" mass="105934">MHSPDSAVENQRVGFAAHDSGTSEIHSSSAAATSKRPCSGDLKRRRSPEVGKEEKFRLNVNSNNNSKRHLHSPTYSTRVKTPRLSSDYPQHEGASGASNQPKTEKTQGRFDLSLLDVANWQRQAMQLAFLHQHHASALKQHENQSSASPSSPEEESSSSAVNKSAMAMAMAAGVLPSHTGLLPQQMQQLLTQQVLSPQQLQSFMQQQQAMTAHQQVQIQEFYRQQQKQLQDFQIQLAAAKQQQKQAANTSRNDELGETLGGKMNKDQQQMQQQLALQQLMHLQQIQQQQQQQQQQQAAAAALQQQGLAAAVAMAQSRQQPQIGQELSPAELQNILLKHVAENASSSRKDSTSHQPSNSGSEKGFFSSKGRERTDERRESVNGEVADNDRRISMTRGSRESTPESRTQASTQPLFAHGVCKWPGCDVECSDVSAFSRHLNGCHRLDDKSTAQCRVQMQVVEQLEKQASQERERLEAMMAHLHMDGKDGRTESRDSGAVELYGPVGGKSDSIKSNGISANSQMNNNVASSNQHSMALAFPTPNAPAAAAAAASMSMSSRGHNPLSLPSSPISNQHISGFPTSLFPTTSSVPSSPPLFASSMTNQAMSNGPRDTMLHPNKRRHSAGVPISADLSQNQEFYRNADVRPPFTYASLIRQAIIEAPDHQMTLNEIYNWFQKKFAYFRRNAPTWKNAVRHNLSLHKCFVRVENVKGAVWTVDESEYQKRRPQKFSGSPAIRGRMDVNSNQGFYGGPMNLAAMQMTFGDAAQLASQAMFGSNPMSNYSNFMQSGFGSGISHSLSSDASMTMDPSEAVNNLTSLMGARRQSISPATSNHSFKEETHGRETYVNSNQGNVKIELLDEQPQQQSHDHRHIQKSPMYIGKPNGSPQVDEAKMFSSPGARGSRDDDNEERGSGGSTLSDASAGEDVDKPLNLHHGDHQSNESNGSLTRPSILSARGSFTMLHDQSAAE</sequence>
<dbReference type="GO" id="GO:0000978">
    <property type="term" value="F:RNA polymerase II cis-regulatory region sequence-specific DNA binding"/>
    <property type="evidence" value="ECO:0007669"/>
    <property type="project" value="TreeGrafter"/>
</dbReference>
<evidence type="ECO:0000259" key="12">
    <source>
        <dbReference type="PROSITE" id="PS50039"/>
    </source>
</evidence>
<evidence type="ECO:0000256" key="6">
    <source>
        <dbReference type="ARBA" id="ARBA00023015"/>
    </source>
</evidence>
<dbReference type="InterPro" id="IPR032354">
    <property type="entry name" value="FOXP-CC"/>
</dbReference>
<evidence type="ECO:0000256" key="2">
    <source>
        <dbReference type="ARBA" id="ARBA00022491"/>
    </source>
</evidence>
<evidence type="ECO:0000256" key="10">
    <source>
        <dbReference type="PROSITE-ProRule" id="PRU00089"/>
    </source>
</evidence>
<feature type="compositionally biased region" description="Polar residues" evidence="11">
    <location>
        <begin position="937"/>
        <end position="947"/>
    </location>
</feature>
<feature type="compositionally biased region" description="Polar residues" evidence="11">
    <location>
        <begin position="20"/>
        <end position="32"/>
    </location>
</feature>
<evidence type="ECO:0000256" key="8">
    <source>
        <dbReference type="ARBA" id="ARBA00023163"/>
    </source>
</evidence>
<proteinExistence type="evidence at transcript level"/>
<evidence type="ECO:0000256" key="5">
    <source>
        <dbReference type="ARBA" id="ARBA00022833"/>
    </source>
</evidence>
<name>A0A6F9DDQ9_9ASCI</name>
<dbReference type="SUPFAM" id="SSF46785">
    <property type="entry name" value="Winged helix' DNA-binding domain"/>
    <property type="match status" value="1"/>
</dbReference>
<dbReference type="EMBL" id="LR785256">
    <property type="protein sequence ID" value="CAB3246948.1"/>
    <property type="molecule type" value="mRNA"/>
</dbReference>
<dbReference type="PROSITE" id="PS00658">
    <property type="entry name" value="FORK_HEAD_2"/>
    <property type="match status" value="1"/>
</dbReference>
<gene>
    <name evidence="13" type="primary">Foxp</name>
</gene>
<evidence type="ECO:0000313" key="13">
    <source>
        <dbReference type="EMBL" id="CAB3246948.1"/>
    </source>
</evidence>
<feature type="compositionally biased region" description="Basic and acidic residues" evidence="11">
    <location>
        <begin position="368"/>
        <end position="402"/>
    </location>
</feature>
<reference evidence="13" key="1">
    <citation type="submission" date="2020-04" db="EMBL/GenBank/DDBJ databases">
        <authorList>
            <person name="Neveu A P."/>
        </authorList>
    </citation>
    <scope>NUCLEOTIDE SEQUENCE</scope>
    <source>
        <tissue evidence="13">Whole embryo</tissue>
    </source>
</reference>
<feature type="compositionally biased region" description="Basic and acidic residues" evidence="11">
    <location>
        <begin position="47"/>
        <end position="57"/>
    </location>
</feature>
<keyword evidence="8" id="KW-0804">Transcription</keyword>
<dbReference type="GO" id="GO:0005634">
    <property type="term" value="C:nucleus"/>
    <property type="evidence" value="ECO:0007669"/>
    <property type="project" value="UniProtKB-SubCell"/>
</dbReference>
<feature type="region of interest" description="Disordered" evidence="11">
    <location>
        <begin position="858"/>
        <end position="965"/>
    </location>
</feature>
<feature type="compositionally biased region" description="Polar residues" evidence="11">
    <location>
        <begin position="821"/>
        <end position="830"/>
    </location>
</feature>
<dbReference type="PANTHER" id="PTHR45796:SF4">
    <property type="entry name" value="FORKHEAD BOX P, ISOFORM C"/>
    <property type="match status" value="1"/>
</dbReference>
<keyword evidence="7 10" id="KW-0238">DNA-binding</keyword>
<comment type="subcellular location">
    <subcellularLocation>
        <location evidence="1 10">Nucleus</location>
    </subcellularLocation>
</comment>
<dbReference type="SMART" id="SM00339">
    <property type="entry name" value="FH"/>
    <property type="match status" value="1"/>
</dbReference>
<dbReference type="Gene3D" id="1.10.10.10">
    <property type="entry name" value="Winged helix-like DNA-binding domain superfamily/Winged helix DNA-binding domain"/>
    <property type="match status" value="1"/>
</dbReference>
<dbReference type="Pfam" id="PF16159">
    <property type="entry name" value="FOXP-CC"/>
    <property type="match status" value="1"/>
</dbReference>
<accession>A0A6F9DDQ9</accession>
<feature type="region of interest" description="Disordered" evidence="11">
    <location>
        <begin position="243"/>
        <end position="267"/>
    </location>
</feature>